<proteinExistence type="predicted"/>
<comment type="caution">
    <text evidence="1">The sequence shown here is derived from an EMBL/GenBank/DDBJ whole genome shotgun (WGS) entry which is preliminary data.</text>
</comment>
<dbReference type="Proteomes" id="UP000664628">
    <property type="component" value="Unassembled WGS sequence"/>
</dbReference>
<protein>
    <recommendedName>
        <fullName evidence="3">Sigma-70 family RNA polymerase sigma factor</fullName>
    </recommendedName>
</protein>
<dbReference type="Gene3D" id="1.10.1740.10">
    <property type="match status" value="1"/>
</dbReference>
<evidence type="ECO:0008006" key="3">
    <source>
        <dbReference type="Google" id="ProtNLM"/>
    </source>
</evidence>
<evidence type="ECO:0000313" key="2">
    <source>
        <dbReference type="Proteomes" id="UP000664628"/>
    </source>
</evidence>
<organism evidence="1 2">
    <name type="scientific">Fibrella forsythiae</name>
    <dbReference type="NCBI Taxonomy" id="2817061"/>
    <lineage>
        <taxon>Bacteria</taxon>
        <taxon>Pseudomonadati</taxon>
        <taxon>Bacteroidota</taxon>
        <taxon>Cytophagia</taxon>
        <taxon>Cytophagales</taxon>
        <taxon>Spirosomataceae</taxon>
        <taxon>Fibrella</taxon>
    </lineage>
</organism>
<gene>
    <name evidence="1" type="ORF">J2I46_20145</name>
</gene>
<keyword evidence="2" id="KW-1185">Reference proteome</keyword>
<dbReference type="EMBL" id="JAFMYW010000006">
    <property type="protein sequence ID" value="MBO0950914.1"/>
    <property type="molecule type" value="Genomic_DNA"/>
</dbReference>
<evidence type="ECO:0000313" key="1">
    <source>
        <dbReference type="EMBL" id="MBO0950914.1"/>
    </source>
</evidence>
<dbReference type="RefSeq" id="WP_207330856.1">
    <property type="nucleotide sequence ID" value="NZ_JAFMYW010000006.1"/>
</dbReference>
<name>A0ABS3JLP0_9BACT</name>
<accession>A0ABS3JLP0</accession>
<reference evidence="1 2" key="1">
    <citation type="submission" date="2021-03" db="EMBL/GenBank/DDBJ databases">
        <title>Fibrella sp. HMF5405 genome sequencing and assembly.</title>
        <authorList>
            <person name="Kang H."/>
            <person name="Kim H."/>
            <person name="Bae S."/>
            <person name="Joh K."/>
        </authorList>
    </citation>
    <scope>NUCLEOTIDE SEQUENCE [LARGE SCALE GENOMIC DNA]</scope>
    <source>
        <strain evidence="1 2">HMF5405</strain>
    </source>
</reference>
<sequence length="235" mass="27345">MGIFTRKDRYEPYRKLPEDELLNAIQAGDQLAEQYLMETFSSAVSAHMGYQLGNKPDQLGEPDDYVHDALLLLLSKARSAGSAVLKHDYSTINGWLKQAATNFLRAATRKDKDTDREDWQPDGDDDGCQSILESIEDKGADAFVELISKDRYELVRQVLDMQIGKLQTLIRLKFMEGFSWEETAQLMIQLYPDNDPPFNVTYLQRTYWDRVHKRPFCEKLIDAFNRYGYDLRRKR</sequence>